<sequence length="70" mass="8061">MRKNNSIKTLLINWLAIYPLITMVLYLLEPILFNVILPVKTLILTVLVVPTMFFITIPLSRAIFKSMAEL</sequence>
<keyword evidence="1" id="KW-1133">Transmembrane helix</keyword>
<organism evidence="2 3">
    <name type="scientific">Flagellimonas aquimarina</name>
    <dbReference type="NCBI Taxonomy" id="2201895"/>
    <lineage>
        <taxon>Bacteria</taxon>
        <taxon>Pseudomonadati</taxon>
        <taxon>Bacteroidota</taxon>
        <taxon>Flavobacteriia</taxon>
        <taxon>Flavobacteriales</taxon>
        <taxon>Flavobacteriaceae</taxon>
        <taxon>Flagellimonas</taxon>
    </lineage>
</organism>
<dbReference type="Proteomes" id="UP000245762">
    <property type="component" value="Unassembled WGS sequence"/>
</dbReference>
<dbReference type="AlphaFoldDB" id="A0A316L0A6"/>
<keyword evidence="3" id="KW-1185">Reference proteome</keyword>
<feature type="transmembrane region" description="Helical" evidence="1">
    <location>
        <begin position="42"/>
        <end position="64"/>
    </location>
</feature>
<gene>
    <name evidence="2" type="ORF">DKG77_03415</name>
</gene>
<evidence type="ECO:0000256" key="1">
    <source>
        <dbReference type="SAM" id="Phobius"/>
    </source>
</evidence>
<keyword evidence="1" id="KW-0812">Transmembrane</keyword>
<feature type="transmembrane region" description="Helical" evidence="1">
    <location>
        <begin position="12"/>
        <end position="36"/>
    </location>
</feature>
<comment type="caution">
    <text evidence="2">The sequence shown here is derived from an EMBL/GenBank/DDBJ whole genome shotgun (WGS) entry which is preliminary data.</text>
</comment>
<evidence type="ECO:0000313" key="2">
    <source>
        <dbReference type="EMBL" id="PWL39892.1"/>
    </source>
</evidence>
<name>A0A316L0A6_9FLAO</name>
<protein>
    <submittedName>
        <fullName evidence="2">Uncharacterized protein</fullName>
    </submittedName>
</protein>
<evidence type="ECO:0000313" key="3">
    <source>
        <dbReference type="Proteomes" id="UP000245762"/>
    </source>
</evidence>
<proteinExistence type="predicted"/>
<accession>A0A316L0A6</accession>
<keyword evidence="1" id="KW-0472">Membrane</keyword>
<reference evidence="2 3" key="1">
    <citation type="submission" date="2018-05" db="EMBL/GenBank/DDBJ databases">
        <title>Complete genome sequence of Flagellimonas aquimarina ECD12 isolated from seaweed Ecklonia cava.</title>
        <authorList>
            <person name="Choi S."/>
            <person name="Seong C."/>
        </authorList>
    </citation>
    <scope>NUCLEOTIDE SEQUENCE [LARGE SCALE GENOMIC DNA]</scope>
    <source>
        <strain evidence="2 3">ECD12</strain>
    </source>
</reference>
<dbReference type="EMBL" id="QGEG01000001">
    <property type="protein sequence ID" value="PWL39892.1"/>
    <property type="molecule type" value="Genomic_DNA"/>
</dbReference>